<dbReference type="Pfam" id="PF00083">
    <property type="entry name" value="Sugar_tr"/>
    <property type="match status" value="1"/>
</dbReference>
<dbReference type="PRINTS" id="PR00171">
    <property type="entry name" value="SUGRTRNSPORT"/>
</dbReference>
<keyword evidence="7 10" id="KW-0472">Membrane</keyword>
<dbReference type="PANTHER" id="PTHR48022">
    <property type="entry name" value="PLASTIDIC GLUCOSE TRANSPORTER 4"/>
    <property type="match status" value="1"/>
</dbReference>
<gene>
    <name evidence="12" type="primary">KAFR0G00160</name>
    <name evidence="12" type="ORF">KAFR_0G00160</name>
</gene>
<dbReference type="KEGG" id="kaf:KAFR_0G00160"/>
<feature type="transmembrane region" description="Helical" evidence="10">
    <location>
        <begin position="137"/>
        <end position="156"/>
    </location>
</feature>
<evidence type="ECO:0000256" key="2">
    <source>
        <dbReference type="ARBA" id="ARBA00010992"/>
    </source>
</evidence>
<dbReference type="PROSITE" id="PS00216">
    <property type="entry name" value="SUGAR_TRANSPORT_1"/>
    <property type="match status" value="1"/>
</dbReference>
<dbReference type="InterPro" id="IPR050360">
    <property type="entry name" value="MFS_Sugar_Transporters"/>
</dbReference>
<dbReference type="Proteomes" id="UP000005220">
    <property type="component" value="Chromosome 7"/>
</dbReference>
<feature type="transmembrane region" description="Helical" evidence="10">
    <location>
        <begin position="188"/>
        <end position="208"/>
    </location>
</feature>
<evidence type="ECO:0000256" key="4">
    <source>
        <dbReference type="ARBA" id="ARBA00022597"/>
    </source>
</evidence>
<dbReference type="InterPro" id="IPR003663">
    <property type="entry name" value="Sugar/inositol_transpt"/>
</dbReference>
<feature type="transmembrane region" description="Helical" evidence="10">
    <location>
        <begin position="251"/>
        <end position="269"/>
    </location>
</feature>
<reference evidence="12 13" key="1">
    <citation type="journal article" date="2011" name="Proc. Natl. Acad. Sci. U.S.A.">
        <title>Evolutionary erosion of yeast sex chromosomes by mating-type switching accidents.</title>
        <authorList>
            <person name="Gordon J.L."/>
            <person name="Armisen D."/>
            <person name="Proux-Wera E."/>
            <person name="Oheigeartaigh S.S."/>
            <person name="Byrne K.P."/>
            <person name="Wolfe K.H."/>
        </authorList>
    </citation>
    <scope>NUCLEOTIDE SEQUENCE [LARGE SCALE GENOMIC DNA]</scope>
    <source>
        <strain evidence="13">ATCC 22294 / BCRC 22015 / CBS 2517 / CECT 1963 / NBRC 1671 / NRRL Y-8276</strain>
    </source>
</reference>
<dbReference type="NCBIfam" id="TIGR00879">
    <property type="entry name" value="SP"/>
    <property type="match status" value="1"/>
</dbReference>
<dbReference type="HOGENOM" id="CLU_001265_30_1_1"/>
<name>H2AXE9_KAZAF</name>
<dbReference type="PROSITE" id="PS00217">
    <property type="entry name" value="SUGAR_TRANSPORT_2"/>
    <property type="match status" value="1"/>
</dbReference>
<sequence>MIISLKALPLLEWHSEYLFLKAFFIQSVTYVTGTLYKAESFHQQKGIKRTYSNDFLSNSKQFCYFLPHFFRSKSKIYHDSTKMTESMEHEQLQRTGSSNDSYSLEPHEKVSGESFNEYHSEVLDEAPGLPKKPITEYAGTILIFFCIAFGEFIYGWDTGTISGFVAFDNFLENFGEKRKDDTYYLSNVRTGLIVAIFNIGCAVGGIFLSKIGDIYGRKIGIIFMNVIYIIGQLICITSMKHKWYQYTIGRIISGLAVGGFMTLIPIFLAETAPKHLRGLAISVGMFMCTLGILLGYCANLGLKDYTTTAQWRIPLGLTFAWAILLFAGVLVTPESPRYLCECKKIELAKKSVARSNKVHSDDPAVQSEIDAMLASIQYEKEVGTASWAELFSTKDKILQRLIIGIFIQAFQQLTGDNYFFYYATTIFKSVGMSNSYITSIILGAINFGSSFISMWSVDHIGRRRSLLWGAALMAICMVIYASLGVTRLYPHGRSQPPSKAAGDVMIVFTCLYILFFATTWEPCAWLIVSEIYPLRIRSKGMSLASSANWIFGFLISFFTPFINSAIHFSYGYVFMGCLVAMFLFVFFFVPETTGLSLEEIGEMFEEGVLAWKSRDWVPSAKREAGFTYTTSNNSKF</sequence>
<keyword evidence="13" id="KW-1185">Reference proteome</keyword>
<feature type="transmembrane region" description="Helical" evidence="10">
    <location>
        <begin position="281"/>
        <end position="301"/>
    </location>
</feature>
<feature type="domain" description="Major facilitator superfamily (MFS) profile" evidence="11">
    <location>
        <begin position="143"/>
        <end position="593"/>
    </location>
</feature>
<dbReference type="EMBL" id="HE650827">
    <property type="protein sequence ID" value="CCF59049.1"/>
    <property type="molecule type" value="Genomic_DNA"/>
</dbReference>
<dbReference type="InterPro" id="IPR005829">
    <property type="entry name" value="Sugar_transporter_CS"/>
</dbReference>
<dbReference type="GO" id="GO:0005886">
    <property type="term" value="C:plasma membrane"/>
    <property type="evidence" value="ECO:0007669"/>
    <property type="project" value="TreeGrafter"/>
</dbReference>
<dbReference type="RefSeq" id="XP_003958184.1">
    <property type="nucleotide sequence ID" value="XM_003958135.1"/>
</dbReference>
<evidence type="ECO:0000259" key="11">
    <source>
        <dbReference type="PROSITE" id="PS50850"/>
    </source>
</evidence>
<dbReference type="GeneID" id="13884540"/>
<dbReference type="GO" id="GO:0055056">
    <property type="term" value="F:D-glucose transmembrane transporter activity"/>
    <property type="evidence" value="ECO:0007669"/>
    <property type="project" value="UniProtKB-ARBA"/>
</dbReference>
<dbReference type="InterPro" id="IPR020846">
    <property type="entry name" value="MFS_dom"/>
</dbReference>
<evidence type="ECO:0000256" key="8">
    <source>
        <dbReference type="RuleBase" id="RU003346"/>
    </source>
</evidence>
<feature type="transmembrane region" description="Helical" evidence="10">
    <location>
        <begin position="505"/>
        <end position="528"/>
    </location>
</feature>
<evidence type="ECO:0000256" key="6">
    <source>
        <dbReference type="ARBA" id="ARBA00022989"/>
    </source>
</evidence>
<comment type="similarity">
    <text evidence="2 8">Belongs to the major facilitator superfamily. Sugar transporter (TC 2.A.1.1) family.</text>
</comment>
<keyword evidence="6 10" id="KW-1133">Transmembrane helix</keyword>
<evidence type="ECO:0000256" key="1">
    <source>
        <dbReference type="ARBA" id="ARBA00004141"/>
    </source>
</evidence>
<evidence type="ECO:0000256" key="3">
    <source>
        <dbReference type="ARBA" id="ARBA00022448"/>
    </source>
</evidence>
<feature type="transmembrane region" description="Helical" evidence="10">
    <location>
        <begin position="313"/>
        <end position="331"/>
    </location>
</feature>
<comment type="subcellular location">
    <subcellularLocation>
        <location evidence="1">Membrane</location>
        <topology evidence="1">Multi-pass membrane protein</topology>
    </subcellularLocation>
</comment>
<feature type="transmembrane region" description="Helical" evidence="10">
    <location>
        <begin position="568"/>
        <end position="589"/>
    </location>
</feature>
<dbReference type="PANTHER" id="PTHR48022:SF75">
    <property type="entry name" value="GALACTOSE TRANSPORTER-RELATED"/>
    <property type="match status" value="1"/>
</dbReference>
<dbReference type="Gene3D" id="1.20.1250.20">
    <property type="entry name" value="MFS general substrate transporter like domains"/>
    <property type="match status" value="1"/>
</dbReference>
<dbReference type="FunFam" id="1.20.1250.20:FF:000044">
    <property type="entry name" value="Hexose transporter Hxt3p"/>
    <property type="match status" value="1"/>
</dbReference>
<feature type="region of interest" description="Disordered" evidence="9">
    <location>
        <begin position="87"/>
        <end position="106"/>
    </location>
</feature>
<dbReference type="PROSITE" id="PS50850">
    <property type="entry name" value="MFS"/>
    <property type="match status" value="1"/>
</dbReference>
<dbReference type="CDD" id="cd17356">
    <property type="entry name" value="MFS_HXT"/>
    <property type="match status" value="1"/>
</dbReference>
<evidence type="ECO:0000256" key="10">
    <source>
        <dbReference type="SAM" id="Phobius"/>
    </source>
</evidence>
<dbReference type="OrthoDB" id="5141738at2759"/>
<protein>
    <recommendedName>
        <fullName evidence="11">Major facilitator superfamily (MFS) profile domain-containing protein</fullName>
    </recommendedName>
</protein>
<feature type="transmembrane region" description="Helical" evidence="10">
    <location>
        <begin position="435"/>
        <end position="454"/>
    </location>
</feature>
<feature type="transmembrane region" description="Helical" evidence="10">
    <location>
        <begin position="220"/>
        <end position="239"/>
    </location>
</feature>
<dbReference type="InParanoid" id="H2AXE9"/>
<evidence type="ECO:0000256" key="7">
    <source>
        <dbReference type="ARBA" id="ARBA00023136"/>
    </source>
</evidence>
<dbReference type="InterPro" id="IPR005828">
    <property type="entry name" value="MFS_sugar_transport-like"/>
</dbReference>
<evidence type="ECO:0000313" key="12">
    <source>
        <dbReference type="EMBL" id="CCF59049.1"/>
    </source>
</evidence>
<keyword evidence="4" id="KW-0762">Sugar transport</keyword>
<dbReference type="GO" id="GO:0005351">
    <property type="term" value="F:carbohydrate:proton symporter activity"/>
    <property type="evidence" value="ECO:0007669"/>
    <property type="project" value="TreeGrafter"/>
</dbReference>
<evidence type="ECO:0000313" key="13">
    <source>
        <dbReference type="Proteomes" id="UP000005220"/>
    </source>
</evidence>
<dbReference type="eggNOG" id="KOG0254">
    <property type="taxonomic scope" value="Eukaryota"/>
</dbReference>
<dbReference type="InterPro" id="IPR036259">
    <property type="entry name" value="MFS_trans_sf"/>
</dbReference>
<evidence type="ECO:0000256" key="9">
    <source>
        <dbReference type="SAM" id="MobiDB-lite"/>
    </source>
</evidence>
<evidence type="ECO:0000256" key="5">
    <source>
        <dbReference type="ARBA" id="ARBA00022692"/>
    </source>
</evidence>
<proteinExistence type="inferred from homology"/>
<organism evidence="12 13">
    <name type="scientific">Kazachstania africana (strain ATCC 22294 / BCRC 22015 / CBS 2517 / CECT 1963 / NBRC 1671 / NRRL Y-8276)</name>
    <name type="common">Yeast</name>
    <name type="synonym">Kluyveromyces africanus</name>
    <dbReference type="NCBI Taxonomy" id="1071382"/>
    <lineage>
        <taxon>Eukaryota</taxon>
        <taxon>Fungi</taxon>
        <taxon>Dikarya</taxon>
        <taxon>Ascomycota</taxon>
        <taxon>Saccharomycotina</taxon>
        <taxon>Saccharomycetes</taxon>
        <taxon>Saccharomycetales</taxon>
        <taxon>Saccharomycetaceae</taxon>
        <taxon>Kazachstania</taxon>
    </lineage>
</organism>
<keyword evidence="5 10" id="KW-0812">Transmembrane</keyword>
<keyword evidence="3 8" id="KW-0813">Transport</keyword>
<dbReference type="AlphaFoldDB" id="H2AXE9"/>
<feature type="transmembrane region" description="Helical" evidence="10">
    <location>
        <begin position="466"/>
        <end position="485"/>
    </location>
</feature>
<feature type="transmembrane region" description="Helical" evidence="10">
    <location>
        <begin position="540"/>
        <end position="562"/>
    </location>
</feature>
<feature type="compositionally biased region" description="Polar residues" evidence="9">
    <location>
        <begin position="93"/>
        <end position="102"/>
    </location>
</feature>
<dbReference type="SUPFAM" id="SSF103473">
    <property type="entry name" value="MFS general substrate transporter"/>
    <property type="match status" value="1"/>
</dbReference>
<accession>H2AXE9</accession>